<evidence type="ECO:0000313" key="2">
    <source>
        <dbReference type="EMBL" id="RFA39409.1"/>
    </source>
</evidence>
<reference evidence="3" key="1">
    <citation type="submission" date="2017-05" db="EMBL/GenBank/DDBJ databases">
        <authorList>
            <person name="Sharma S."/>
            <person name="Sidhu C."/>
            <person name="Pinnaka A.K."/>
        </authorList>
    </citation>
    <scope>NUCLEOTIDE SEQUENCE [LARGE SCALE GENOMIC DNA]</scope>
    <source>
        <strain evidence="3">AK93</strain>
    </source>
</reference>
<evidence type="ECO:0000256" key="1">
    <source>
        <dbReference type="SAM" id="MobiDB-lite"/>
    </source>
</evidence>
<dbReference type="Proteomes" id="UP000256763">
    <property type="component" value="Unassembled WGS sequence"/>
</dbReference>
<evidence type="ECO:0000313" key="3">
    <source>
        <dbReference type="Proteomes" id="UP000256763"/>
    </source>
</evidence>
<keyword evidence="3" id="KW-1185">Reference proteome</keyword>
<sequence>MARHTDSLKTAASCLDMSRTGLIRRLRDIGLLGPQRLADEGRAPNNKATRCGHNKSEKTMAKKRQHTTPLPQGTLHDAGELTVVTQDGERVHHRAALVLVFDSTNALQRAIDAHRCSYRVRRDMPEAQLHLGRSSDQ</sequence>
<dbReference type="RefSeq" id="WP_116300635.1">
    <property type="nucleotide sequence ID" value="NZ_NFZV01000001.1"/>
</dbReference>
<dbReference type="AlphaFoldDB" id="A0A3E0X184"/>
<proteinExistence type="predicted"/>
<organism evidence="2 3">
    <name type="scientific">Alkalilimnicola ehrlichii</name>
    <dbReference type="NCBI Taxonomy" id="351052"/>
    <lineage>
        <taxon>Bacteria</taxon>
        <taxon>Pseudomonadati</taxon>
        <taxon>Pseudomonadota</taxon>
        <taxon>Gammaproteobacteria</taxon>
        <taxon>Chromatiales</taxon>
        <taxon>Ectothiorhodospiraceae</taxon>
        <taxon>Alkalilimnicola</taxon>
    </lineage>
</organism>
<gene>
    <name evidence="2" type="ORF">CAL65_00985</name>
</gene>
<dbReference type="EMBL" id="NFZW01000001">
    <property type="protein sequence ID" value="RFA39409.1"/>
    <property type="molecule type" value="Genomic_DNA"/>
</dbReference>
<name>A0A3E0X184_9GAMM</name>
<dbReference type="OrthoDB" id="6170004at2"/>
<comment type="caution">
    <text evidence="2">The sequence shown here is derived from an EMBL/GenBank/DDBJ whole genome shotgun (WGS) entry which is preliminary data.</text>
</comment>
<feature type="region of interest" description="Disordered" evidence="1">
    <location>
        <begin position="36"/>
        <end position="78"/>
    </location>
</feature>
<accession>A0A3E0X184</accession>
<protein>
    <submittedName>
        <fullName evidence="2">Uncharacterized protein</fullName>
    </submittedName>
</protein>